<keyword evidence="1" id="KW-0175">Coiled coil</keyword>
<feature type="compositionally biased region" description="Polar residues" evidence="2">
    <location>
        <begin position="91"/>
        <end position="105"/>
    </location>
</feature>
<evidence type="ECO:0000313" key="4">
    <source>
        <dbReference type="Proteomes" id="UP001221142"/>
    </source>
</evidence>
<reference evidence="3" key="1">
    <citation type="submission" date="2023-03" db="EMBL/GenBank/DDBJ databases">
        <title>Massive genome expansion in bonnet fungi (Mycena s.s.) driven by repeated elements and novel gene families across ecological guilds.</title>
        <authorList>
            <consortium name="Lawrence Berkeley National Laboratory"/>
            <person name="Harder C.B."/>
            <person name="Miyauchi S."/>
            <person name="Viragh M."/>
            <person name="Kuo A."/>
            <person name="Thoen E."/>
            <person name="Andreopoulos B."/>
            <person name="Lu D."/>
            <person name="Skrede I."/>
            <person name="Drula E."/>
            <person name="Henrissat B."/>
            <person name="Morin E."/>
            <person name="Kohler A."/>
            <person name="Barry K."/>
            <person name="LaButti K."/>
            <person name="Morin E."/>
            <person name="Salamov A."/>
            <person name="Lipzen A."/>
            <person name="Mereny Z."/>
            <person name="Hegedus B."/>
            <person name="Baldrian P."/>
            <person name="Stursova M."/>
            <person name="Weitz H."/>
            <person name="Taylor A."/>
            <person name="Grigoriev I.V."/>
            <person name="Nagy L.G."/>
            <person name="Martin F."/>
            <person name="Kauserud H."/>
        </authorList>
    </citation>
    <scope>NUCLEOTIDE SEQUENCE</scope>
    <source>
        <strain evidence="3">9284</strain>
    </source>
</reference>
<evidence type="ECO:0000313" key="3">
    <source>
        <dbReference type="EMBL" id="KAJ7639562.1"/>
    </source>
</evidence>
<proteinExistence type="predicted"/>
<dbReference type="InterPro" id="IPR046347">
    <property type="entry name" value="bZIP_sf"/>
</dbReference>
<accession>A0AAD7C663</accession>
<organism evidence="3 4">
    <name type="scientific">Roridomyces roridus</name>
    <dbReference type="NCBI Taxonomy" id="1738132"/>
    <lineage>
        <taxon>Eukaryota</taxon>
        <taxon>Fungi</taxon>
        <taxon>Dikarya</taxon>
        <taxon>Basidiomycota</taxon>
        <taxon>Agaricomycotina</taxon>
        <taxon>Agaricomycetes</taxon>
        <taxon>Agaricomycetidae</taxon>
        <taxon>Agaricales</taxon>
        <taxon>Marasmiineae</taxon>
        <taxon>Mycenaceae</taxon>
        <taxon>Roridomyces</taxon>
    </lineage>
</organism>
<name>A0AAD7C663_9AGAR</name>
<dbReference type="Proteomes" id="UP001221142">
    <property type="component" value="Unassembled WGS sequence"/>
</dbReference>
<keyword evidence="4" id="KW-1185">Reference proteome</keyword>
<evidence type="ECO:0000256" key="2">
    <source>
        <dbReference type="SAM" id="MobiDB-lite"/>
    </source>
</evidence>
<evidence type="ECO:0000256" key="1">
    <source>
        <dbReference type="SAM" id="Coils"/>
    </source>
</evidence>
<sequence>MARGRKKDLTIPATRGLIMQRDYRARKSQYLADLEARCKAAEEENAFLKRQLEIVRQGGSPLGSSAPAPAQLRDILEIAADALSNFLRVSEPSTSGTADHNSDPYSSAHLLESLTQPSSSTVHVRSESPCCGGYLSCEGPFLEEQEEWSDQ</sequence>
<evidence type="ECO:0008006" key="5">
    <source>
        <dbReference type="Google" id="ProtNLM"/>
    </source>
</evidence>
<protein>
    <recommendedName>
        <fullName evidence="5">BZIP domain-containing protein</fullName>
    </recommendedName>
</protein>
<gene>
    <name evidence="3" type="ORF">FB45DRAFT_788348</name>
</gene>
<dbReference type="Gene3D" id="1.20.5.170">
    <property type="match status" value="1"/>
</dbReference>
<feature type="coiled-coil region" evidence="1">
    <location>
        <begin position="24"/>
        <end position="58"/>
    </location>
</feature>
<dbReference type="SUPFAM" id="SSF57959">
    <property type="entry name" value="Leucine zipper domain"/>
    <property type="match status" value="1"/>
</dbReference>
<dbReference type="AlphaFoldDB" id="A0AAD7C663"/>
<dbReference type="GO" id="GO:0003700">
    <property type="term" value="F:DNA-binding transcription factor activity"/>
    <property type="evidence" value="ECO:0007669"/>
    <property type="project" value="InterPro"/>
</dbReference>
<comment type="caution">
    <text evidence="3">The sequence shown here is derived from an EMBL/GenBank/DDBJ whole genome shotgun (WGS) entry which is preliminary data.</text>
</comment>
<dbReference type="EMBL" id="JARKIF010000005">
    <property type="protein sequence ID" value="KAJ7639562.1"/>
    <property type="molecule type" value="Genomic_DNA"/>
</dbReference>
<feature type="region of interest" description="Disordered" evidence="2">
    <location>
        <begin position="90"/>
        <end position="109"/>
    </location>
</feature>